<gene>
    <name evidence="3" type="ORF">ACFQ07_14260</name>
</gene>
<reference evidence="4" key="1">
    <citation type="journal article" date="2019" name="Int. J. Syst. Evol. Microbiol.">
        <title>The Global Catalogue of Microorganisms (GCM) 10K type strain sequencing project: providing services to taxonomists for standard genome sequencing and annotation.</title>
        <authorList>
            <consortium name="The Broad Institute Genomics Platform"/>
            <consortium name="The Broad Institute Genome Sequencing Center for Infectious Disease"/>
            <person name="Wu L."/>
            <person name="Ma J."/>
        </authorList>
    </citation>
    <scope>NUCLEOTIDE SEQUENCE [LARGE SCALE GENOMIC DNA]</scope>
    <source>
        <strain evidence="4">JCM 31696</strain>
    </source>
</reference>
<proteinExistence type="predicted"/>
<dbReference type="SMART" id="SM00422">
    <property type="entry name" value="HTH_MERR"/>
    <property type="match status" value="1"/>
</dbReference>
<dbReference type="InterPro" id="IPR009061">
    <property type="entry name" value="DNA-bd_dom_put_sf"/>
</dbReference>
<accession>A0ABW3CI25</accession>
<keyword evidence="1 3" id="KW-0238">DNA-binding</keyword>
<dbReference type="PANTHER" id="PTHR30204:SF93">
    <property type="entry name" value="HTH MERR-TYPE DOMAIN-CONTAINING PROTEIN"/>
    <property type="match status" value="1"/>
</dbReference>
<evidence type="ECO:0000313" key="4">
    <source>
        <dbReference type="Proteomes" id="UP001597083"/>
    </source>
</evidence>
<feature type="non-terminal residue" evidence="3">
    <location>
        <position position="65"/>
    </location>
</feature>
<name>A0ABW3CI25_9ACTN</name>
<evidence type="ECO:0000256" key="1">
    <source>
        <dbReference type="ARBA" id="ARBA00023125"/>
    </source>
</evidence>
<dbReference type="Gene3D" id="1.10.1660.10">
    <property type="match status" value="1"/>
</dbReference>
<dbReference type="InterPro" id="IPR000551">
    <property type="entry name" value="MerR-type_HTH_dom"/>
</dbReference>
<dbReference type="PANTHER" id="PTHR30204">
    <property type="entry name" value="REDOX-CYCLING DRUG-SENSING TRANSCRIPTIONAL ACTIVATOR SOXR"/>
    <property type="match status" value="1"/>
</dbReference>
<feature type="domain" description="HTH merR-type" evidence="2">
    <location>
        <begin position="6"/>
        <end position="65"/>
    </location>
</feature>
<organism evidence="3 4">
    <name type="scientific">Actinomadura adrarensis</name>
    <dbReference type="NCBI Taxonomy" id="1819600"/>
    <lineage>
        <taxon>Bacteria</taxon>
        <taxon>Bacillati</taxon>
        <taxon>Actinomycetota</taxon>
        <taxon>Actinomycetes</taxon>
        <taxon>Streptosporangiales</taxon>
        <taxon>Thermomonosporaceae</taxon>
        <taxon>Actinomadura</taxon>
    </lineage>
</organism>
<dbReference type="GO" id="GO:0003677">
    <property type="term" value="F:DNA binding"/>
    <property type="evidence" value="ECO:0007669"/>
    <property type="project" value="UniProtKB-KW"/>
</dbReference>
<protein>
    <submittedName>
        <fullName evidence="3">MerR family DNA-binding transcriptional regulator</fullName>
    </submittedName>
</protein>
<comment type="caution">
    <text evidence="3">The sequence shown here is derived from an EMBL/GenBank/DDBJ whole genome shotgun (WGS) entry which is preliminary data.</text>
</comment>
<dbReference type="Proteomes" id="UP001597083">
    <property type="component" value="Unassembled WGS sequence"/>
</dbReference>
<sequence length="65" mass="7235">MKHDGFWSIGELAERAGGTVKTVRFYSDLGLLPESPRSSGGHRRYGPAALERLRLIRSLRALDLP</sequence>
<dbReference type="PROSITE" id="PS50937">
    <property type="entry name" value="HTH_MERR_2"/>
    <property type="match status" value="1"/>
</dbReference>
<dbReference type="PRINTS" id="PR00040">
    <property type="entry name" value="HTHMERR"/>
</dbReference>
<evidence type="ECO:0000259" key="2">
    <source>
        <dbReference type="PROSITE" id="PS50937"/>
    </source>
</evidence>
<dbReference type="InterPro" id="IPR047057">
    <property type="entry name" value="MerR_fam"/>
</dbReference>
<keyword evidence="4" id="KW-1185">Reference proteome</keyword>
<dbReference type="Pfam" id="PF13411">
    <property type="entry name" value="MerR_1"/>
    <property type="match status" value="1"/>
</dbReference>
<dbReference type="SUPFAM" id="SSF46955">
    <property type="entry name" value="Putative DNA-binding domain"/>
    <property type="match status" value="1"/>
</dbReference>
<dbReference type="EMBL" id="JBHTIR010002132">
    <property type="protein sequence ID" value="MFD0853398.1"/>
    <property type="molecule type" value="Genomic_DNA"/>
</dbReference>
<evidence type="ECO:0000313" key="3">
    <source>
        <dbReference type="EMBL" id="MFD0853398.1"/>
    </source>
</evidence>